<sequence length="158" mass="17192">MVSFPSKMYSTKRRKMADKILPQRVPKANRLAALAAARDRCPSFLPGAQRAAQCQPCLLGDKPLCSKGFLKAEIPSDLSPLIRGKSGRTQLAGRKGREGPWASLERGDLLGGLVAYRKRHQKVGQGTDGVKKAREKGKQPGTGRVGSQIIFWLSSSYS</sequence>
<feature type="compositionally biased region" description="Basic and acidic residues" evidence="1">
    <location>
        <begin position="129"/>
        <end position="138"/>
    </location>
</feature>
<organism evidence="2 3">
    <name type="scientific">Phrynosoma platyrhinos</name>
    <name type="common">Desert horned lizard</name>
    <dbReference type="NCBI Taxonomy" id="52577"/>
    <lineage>
        <taxon>Eukaryota</taxon>
        <taxon>Metazoa</taxon>
        <taxon>Chordata</taxon>
        <taxon>Craniata</taxon>
        <taxon>Vertebrata</taxon>
        <taxon>Euteleostomi</taxon>
        <taxon>Lepidosauria</taxon>
        <taxon>Squamata</taxon>
        <taxon>Bifurcata</taxon>
        <taxon>Unidentata</taxon>
        <taxon>Episquamata</taxon>
        <taxon>Toxicofera</taxon>
        <taxon>Iguania</taxon>
        <taxon>Phrynosomatidae</taxon>
        <taxon>Phrynosomatinae</taxon>
        <taxon>Phrynosoma</taxon>
    </lineage>
</organism>
<reference evidence="2 3" key="1">
    <citation type="journal article" date="2022" name="Gigascience">
        <title>A chromosome-level genome assembly and annotation of the desert horned lizard, Phrynosoma platyrhinos, provides insight into chromosomal rearrangements among reptiles.</title>
        <authorList>
            <person name="Koochekian N."/>
            <person name="Ascanio A."/>
            <person name="Farleigh K."/>
            <person name="Card D.C."/>
            <person name="Schield D.R."/>
            <person name="Castoe T.A."/>
            <person name="Jezkova T."/>
        </authorList>
    </citation>
    <scope>NUCLEOTIDE SEQUENCE [LARGE SCALE GENOMIC DNA]</scope>
    <source>
        <strain evidence="2">NK-2021</strain>
    </source>
</reference>
<comment type="caution">
    <text evidence="2">The sequence shown here is derived from an EMBL/GenBank/DDBJ whole genome shotgun (WGS) entry which is preliminary data.</text>
</comment>
<evidence type="ECO:0000256" key="1">
    <source>
        <dbReference type="SAM" id="MobiDB-lite"/>
    </source>
</evidence>
<dbReference type="EMBL" id="JAIPUX010000521">
    <property type="protein sequence ID" value="KAH0627741.1"/>
    <property type="molecule type" value="Genomic_DNA"/>
</dbReference>
<dbReference type="Proteomes" id="UP000826234">
    <property type="component" value="Unassembled WGS sequence"/>
</dbReference>
<keyword evidence="3" id="KW-1185">Reference proteome</keyword>
<evidence type="ECO:0000313" key="3">
    <source>
        <dbReference type="Proteomes" id="UP000826234"/>
    </source>
</evidence>
<name>A0ABQ7TEA2_PHRPL</name>
<accession>A0ABQ7TEA2</accession>
<gene>
    <name evidence="2" type="ORF">JD844_003882</name>
</gene>
<feature type="region of interest" description="Disordered" evidence="1">
    <location>
        <begin position="124"/>
        <end position="143"/>
    </location>
</feature>
<protein>
    <submittedName>
        <fullName evidence="2">Uncharacterized protein</fullName>
    </submittedName>
</protein>
<evidence type="ECO:0000313" key="2">
    <source>
        <dbReference type="EMBL" id="KAH0627741.1"/>
    </source>
</evidence>
<proteinExistence type="predicted"/>